<name>A0A1M6MY90_9BACL</name>
<dbReference type="NCBIfam" id="TIGR00229">
    <property type="entry name" value="sensory_box"/>
    <property type="match status" value="1"/>
</dbReference>
<gene>
    <name evidence="7" type="ORF">SAMN05443507_1056</name>
</gene>
<reference evidence="8" key="1">
    <citation type="submission" date="2016-11" db="EMBL/GenBank/DDBJ databases">
        <authorList>
            <person name="Varghese N."/>
            <person name="Submissions S."/>
        </authorList>
    </citation>
    <scope>NUCLEOTIDE SEQUENCE [LARGE SCALE GENOMIC DNA]</scope>
    <source>
        <strain evidence="8">USBA-503</strain>
    </source>
</reference>
<dbReference type="InterPro" id="IPR000014">
    <property type="entry name" value="PAS"/>
</dbReference>
<dbReference type="SUPFAM" id="SSF55785">
    <property type="entry name" value="PYP-like sensor domain (PAS domain)"/>
    <property type="match status" value="1"/>
</dbReference>
<dbReference type="PROSITE" id="PS50112">
    <property type="entry name" value="PAS"/>
    <property type="match status" value="1"/>
</dbReference>
<dbReference type="InterPro" id="IPR003593">
    <property type="entry name" value="AAA+_ATPase"/>
</dbReference>
<dbReference type="InterPro" id="IPR027417">
    <property type="entry name" value="P-loop_NTPase"/>
</dbReference>
<accession>A0A1M6MY90</accession>
<dbReference type="SUPFAM" id="SSF46689">
    <property type="entry name" value="Homeodomain-like"/>
    <property type="match status" value="1"/>
</dbReference>
<dbReference type="InterPro" id="IPR058031">
    <property type="entry name" value="AAA_lid_NorR"/>
</dbReference>
<dbReference type="GO" id="GO:0005524">
    <property type="term" value="F:ATP binding"/>
    <property type="evidence" value="ECO:0007669"/>
    <property type="project" value="UniProtKB-KW"/>
</dbReference>
<dbReference type="Gene3D" id="3.40.50.300">
    <property type="entry name" value="P-loop containing nucleotide triphosphate hydrolases"/>
    <property type="match status" value="1"/>
</dbReference>
<protein>
    <submittedName>
        <fullName evidence="7">PAS domain S-box-containing protein</fullName>
    </submittedName>
</protein>
<dbReference type="CDD" id="cd00130">
    <property type="entry name" value="PAS"/>
    <property type="match status" value="1"/>
</dbReference>
<dbReference type="Gene3D" id="1.10.8.60">
    <property type="match status" value="1"/>
</dbReference>
<keyword evidence="8" id="KW-1185">Reference proteome</keyword>
<evidence type="ECO:0000313" key="7">
    <source>
        <dbReference type="EMBL" id="SHJ88416.1"/>
    </source>
</evidence>
<dbReference type="InterPro" id="IPR035965">
    <property type="entry name" value="PAS-like_dom_sf"/>
</dbReference>
<organism evidence="7 8">
    <name type="scientific">Alicyclobacillus tolerans</name>
    <dbReference type="NCBI Taxonomy" id="90970"/>
    <lineage>
        <taxon>Bacteria</taxon>
        <taxon>Bacillati</taxon>
        <taxon>Bacillota</taxon>
        <taxon>Bacilli</taxon>
        <taxon>Bacillales</taxon>
        <taxon>Alicyclobacillaceae</taxon>
        <taxon>Alicyclobacillus</taxon>
    </lineage>
</organism>
<dbReference type="GO" id="GO:0006355">
    <property type="term" value="P:regulation of DNA-templated transcription"/>
    <property type="evidence" value="ECO:0007669"/>
    <property type="project" value="InterPro"/>
</dbReference>
<dbReference type="InterPro" id="IPR009057">
    <property type="entry name" value="Homeodomain-like_sf"/>
</dbReference>
<evidence type="ECO:0000259" key="6">
    <source>
        <dbReference type="PROSITE" id="PS50112"/>
    </source>
</evidence>
<dbReference type="Pfam" id="PF02954">
    <property type="entry name" value="HTH_8"/>
    <property type="match status" value="1"/>
</dbReference>
<dbReference type="Pfam" id="PF08448">
    <property type="entry name" value="PAS_4"/>
    <property type="match status" value="1"/>
</dbReference>
<dbReference type="Proteomes" id="UP000184016">
    <property type="component" value="Unassembled WGS sequence"/>
</dbReference>
<keyword evidence="1" id="KW-0547">Nucleotide-binding</keyword>
<evidence type="ECO:0000313" key="8">
    <source>
        <dbReference type="Proteomes" id="UP000184016"/>
    </source>
</evidence>
<dbReference type="Gene3D" id="3.30.450.20">
    <property type="entry name" value="PAS domain"/>
    <property type="match status" value="1"/>
</dbReference>
<evidence type="ECO:0000256" key="1">
    <source>
        <dbReference type="ARBA" id="ARBA00022741"/>
    </source>
</evidence>
<dbReference type="EMBL" id="FRAF01000005">
    <property type="protein sequence ID" value="SHJ88416.1"/>
    <property type="molecule type" value="Genomic_DNA"/>
</dbReference>
<dbReference type="InterPro" id="IPR002197">
    <property type="entry name" value="HTH_Fis"/>
</dbReference>
<keyword evidence="2" id="KW-0067">ATP-binding</keyword>
<dbReference type="CDD" id="cd00009">
    <property type="entry name" value="AAA"/>
    <property type="match status" value="1"/>
</dbReference>
<dbReference type="Gene3D" id="1.10.10.60">
    <property type="entry name" value="Homeodomain-like"/>
    <property type="match status" value="1"/>
</dbReference>
<dbReference type="SMART" id="SM00091">
    <property type="entry name" value="PAS"/>
    <property type="match status" value="1"/>
</dbReference>
<dbReference type="PANTHER" id="PTHR32071">
    <property type="entry name" value="TRANSCRIPTIONAL REGULATORY PROTEIN"/>
    <property type="match status" value="1"/>
</dbReference>
<keyword evidence="4" id="KW-0804">Transcription</keyword>
<sequence length="446" mass="50556">MVSHSDKEMFSFYKVLLDALPEAITMVNREGEVLAWNQAAAKLYDILPEQIIGQPIGQFFQRGSLMLFQVMESGLPVYGVYHQPRPDKHVYIHTVPVHNREGHLVGAISMEQDITDLVRLSEERYAQQNGNLDEDWQTLLDTQNHALREVIHFLDKIDKLRPDAPLLLLGENGSGKEWLARWIHTAAKRKGPFVIVDCQVLPEGILDMELFGQSAEWYTSQSSEKAGKLETAGQGTLFLRNVDKMAEKTQLKLAQALQSGGLAKTDGQWLPMTCRVVGAAHVMPDADVSETLVSNLRFLFYELRVPSLRERKEDIPAICHFYLAQAAKRFAKGLPQLSPEVMAALTNYHWPGNLPELRRAMEWMLLNAGEGPLTLEHLPRELRPMTVEQLTDLSLPLNDYAQEMERKRIVAALEQTSGNKAQAARLLGISRGALYYKMRQYHLTEY</sequence>
<evidence type="ECO:0000259" key="5">
    <source>
        <dbReference type="PROSITE" id="PS50045"/>
    </source>
</evidence>
<dbReference type="SMART" id="SM00382">
    <property type="entry name" value="AAA"/>
    <property type="match status" value="1"/>
</dbReference>
<dbReference type="AlphaFoldDB" id="A0A1M6MY90"/>
<evidence type="ECO:0000256" key="4">
    <source>
        <dbReference type="ARBA" id="ARBA00023163"/>
    </source>
</evidence>
<proteinExistence type="predicted"/>
<feature type="domain" description="Sigma-54 factor interaction" evidence="5">
    <location>
        <begin position="140"/>
        <end position="366"/>
    </location>
</feature>
<dbReference type="InterPro" id="IPR002078">
    <property type="entry name" value="Sigma_54_int"/>
</dbReference>
<dbReference type="Pfam" id="PF25601">
    <property type="entry name" value="AAA_lid_14"/>
    <property type="match status" value="1"/>
</dbReference>
<dbReference type="PROSITE" id="PS50045">
    <property type="entry name" value="SIGMA54_INTERACT_4"/>
    <property type="match status" value="1"/>
</dbReference>
<dbReference type="SUPFAM" id="SSF52540">
    <property type="entry name" value="P-loop containing nucleoside triphosphate hydrolases"/>
    <property type="match status" value="1"/>
</dbReference>
<dbReference type="InterPro" id="IPR013656">
    <property type="entry name" value="PAS_4"/>
</dbReference>
<evidence type="ECO:0000256" key="3">
    <source>
        <dbReference type="ARBA" id="ARBA00023015"/>
    </source>
</evidence>
<keyword evidence="3" id="KW-0805">Transcription regulation</keyword>
<evidence type="ECO:0000256" key="2">
    <source>
        <dbReference type="ARBA" id="ARBA00022840"/>
    </source>
</evidence>
<dbReference type="Pfam" id="PF00158">
    <property type="entry name" value="Sigma54_activat"/>
    <property type="match status" value="1"/>
</dbReference>
<feature type="domain" description="PAS" evidence="6">
    <location>
        <begin position="9"/>
        <end position="54"/>
    </location>
</feature>
<dbReference type="PRINTS" id="PR01590">
    <property type="entry name" value="HTHFIS"/>
</dbReference>
<dbReference type="STRING" id="1830138.SAMN05443507_1056"/>
<dbReference type="GO" id="GO:0043565">
    <property type="term" value="F:sequence-specific DNA binding"/>
    <property type="evidence" value="ECO:0007669"/>
    <property type="project" value="InterPro"/>
</dbReference>